<dbReference type="AlphaFoldDB" id="A0A6J4NP38"/>
<sequence length="236" mass="25156">DRRLHGRARLRPAALPERAGGLSRRQCRHRSGHADLRPGHPGRAPRRSGRHLLRRDDDPRGVAGRSVRVHPRRCAPVAGEGSRAATPRAGLADRQRDRAHGHAGDGPVGGALPPDPRDRTAGGGGIGDRRTALPALCAGRRPRGRAPLGREVRRPGRRLPGRGGAGPARRPAVVGHGEVARAQPAGPGRPRAPPLGGQPPRREHLGRHLPPRPRRGRRVPAGRLRARPAAYPSSAL</sequence>
<feature type="compositionally biased region" description="Low complexity" evidence="1">
    <location>
        <begin position="167"/>
        <end position="189"/>
    </location>
</feature>
<feature type="compositionally biased region" description="Basic residues" evidence="1">
    <location>
        <begin position="43"/>
        <end position="53"/>
    </location>
</feature>
<reference evidence="2" key="1">
    <citation type="submission" date="2020-02" db="EMBL/GenBank/DDBJ databases">
        <authorList>
            <person name="Meier V. D."/>
        </authorList>
    </citation>
    <scope>NUCLEOTIDE SEQUENCE</scope>
    <source>
        <strain evidence="2">AVDCRST_MAG32</strain>
    </source>
</reference>
<feature type="compositionally biased region" description="Basic residues" evidence="1">
    <location>
        <begin position="204"/>
        <end position="226"/>
    </location>
</feature>
<protein>
    <submittedName>
        <fullName evidence="2">Uncharacterized protein</fullName>
    </submittedName>
</protein>
<accession>A0A6J4NP38</accession>
<feature type="region of interest" description="Disordered" evidence="1">
    <location>
        <begin position="1"/>
        <end position="236"/>
    </location>
</feature>
<feature type="non-terminal residue" evidence="2">
    <location>
        <position position="236"/>
    </location>
</feature>
<name>A0A6J4NP38_9ACTN</name>
<feature type="compositionally biased region" description="Basic and acidic residues" evidence="1">
    <location>
        <begin position="91"/>
        <end position="103"/>
    </location>
</feature>
<feature type="compositionally biased region" description="Basic residues" evidence="1">
    <location>
        <begin position="1"/>
        <end position="10"/>
    </location>
</feature>
<feature type="compositionally biased region" description="Low complexity" evidence="1">
    <location>
        <begin position="11"/>
        <end position="20"/>
    </location>
</feature>
<evidence type="ECO:0000313" key="2">
    <source>
        <dbReference type="EMBL" id="CAA9394062.1"/>
    </source>
</evidence>
<dbReference type="EMBL" id="CADCUM010000097">
    <property type="protein sequence ID" value="CAA9394062.1"/>
    <property type="molecule type" value="Genomic_DNA"/>
</dbReference>
<evidence type="ECO:0000256" key="1">
    <source>
        <dbReference type="SAM" id="MobiDB-lite"/>
    </source>
</evidence>
<feature type="compositionally biased region" description="Low complexity" evidence="1">
    <location>
        <begin position="134"/>
        <end position="147"/>
    </location>
</feature>
<proteinExistence type="predicted"/>
<feature type="non-terminal residue" evidence="2">
    <location>
        <position position="1"/>
    </location>
</feature>
<organism evidence="2">
    <name type="scientific">uncultured Nocardioides sp</name>
    <dbReference type="NCBI Taxonomy" id="198441"/>
    <lineage>
        <taxon>Bacteria</taxon>
        <taxon>Bacillati</taxon>
        <taxon>Actinomycetota</taxon>
        <taxon>Actinomycetes</taxon>
        <taxon>Propionibacteriales</taxon>
        <taxon>Nocardioidaceae</taxon>
        <taxon>Nocardioides</taxon>
        <taxon>environmental samples</taxon>
    </lineage>
</organism>
<gene>
    <name evidence="2" type="ORF">AVDCRST_MAG32-2540</name>
</gene>